<evidence type="ECO:0000256" key="3">
    <source>
        <dbReference type="ARBA" id="ARBA00022679"/>
    </source>
</evidence>
<keyword evidence="3" id="KW-0808">Transferase</keyword>
<sequence>MIPVIMSGGSGTRLWPLSRKHKPKQFLALFGNNTMFQETLNRLSGLEDLESPIVVCNNDHRFMVAEQLQELALDNPTIILEPIGRDTAPALAIAALQAESQGLDPILLVLAADHVIPDLNAFHAAIVLAKQQAESGLLVTFGIVPTSPNTGYGYIQADEKNTISKVKAFVEKPNLDTAESYVASGDYYWNSGMFMFKASTLIAELERFQPDIMATCRESLNNAEQDLDFIRLDEQIFKSCKAISIDYAVMEQTDKAVVVPLDAGWNDVGSWSSLWECAEQDSDNNVLKGDVMTDAVQHSYIHSEHRLVTVLGLDNIVVVETADAVMVAHKDSAQNVKNIVNRLNQAKRTEAENHRLCYRPWGYYDSIDNGERFQVKRITVNPGASLSLQMHHHRAEHWVVVKGAAEVICGDKTILLSENESTYIPVGQKHRLHNPGRVPLQIIEVQSGSYLGEDDIVRFDDVYRRN</sequence>
<keyword evidence="5" id="KW-0547">Nucleotide-binding</keyword>
<feature type="domain" description="Nucleotidyl transferase" evidence="8">
    <location>
        <begin position="3"/>
        <end position="282"/>
    </location>
</feature>
<dbReference type="Pfam" id="PF01050">
    <property type="entry name" value="MannoseP_isomer"/>
    <property type="match status" value="1"/>
</dbReference>
<organism evidence="11">
    <name type="scientific">marine sediment metagenome</name>
    <dbReference type="NCBI Taxonomy" id="412755"/>
    <lineage>
        <taxon>unclassified sequences</taxon>
        <taxon>metagenomes</taxon>
        <taxon>ecological metagenomes</taxon>
    </lineage>
</organism>
<dbReference type="SUPFAM" id="SSF53448">
    <property type="entry name" value="Nucleotide-diphospho-sugar transferases"/>
    <property type="match status" value="1"/>
</dbReference>
<comment type="caution">
    <text evidence="11">The sequence shown here is derived from an EMBL/GenBank/DDBJ whole genome shotgun (WGS) entry which is preliminary data.</text>
</comment>
<evidence type="ECO:0000256" key="4">
    <source>
        <dbReference type="ARBA" id="ARBA00022695"/>
    </source>
</evidence>
<dbReference type="GO" id="GO:0000271">
    <property type="term" value="P:polysaccharide biosynthetic process"/>
    <property type="evidence" value="ECO:0007669"/>
    <property type="project" value="InterPro"/>
</dbReference>
<reference evidence="11" key="1">
    <citation type="journal article" date="2015" name="Nature">
        <title>Complex archaea that bridge the gap between prokaryotes and eukaryotes.</title>
        <authorList>
            <person name="Spang A."/>
            <person name="Saw J.H."/>
            <person name="Jorgensen S.L."/>
            <person name="Zaremba-Niedzwiedzka K."/>
            <person name="Martijn J."/>
            <person name="Lind A.E."/>
            <person name="van Eijk R."/>
            <person name="Schleper C."/>
            <person name="Guy L."/>
            <person name="Ettema T.J."/>
        </authorList>
    </citation>
    <scope>NUCLEOTIDE SEQUENCE</scope>
</reference>
<dbReference type="InterPro" id="IPR054566">
    <property type="entry name" value="ManC/GMP-like_b-helix"/>
</dbReference>
<dbReference type="GO" id="GO:0005525">
    <property type="term" value="F:GTP binding"/>
    <property type="evidence" value="ECO:0007669"/>
    <property type="project" value="UniProtKB-KW"/>
</dbReference>
<dbReference type="Gene3D" id="3.90.550.10">
    <property type="entry name" value="Spore Coat Polysaccharide Biosynthesis Protein SpsA, Chain A"/>
    <property type="match status" value="1"/>
</dbReference>
<evidence type="ECO:0000259" key="8">
    <source>
        <dbReference type="Pfam" id="PF00483"/>
    </source>
</evidence>
<dbReference type="FunFam" id="2.60.120.10:FF:000032">
    <property type="entry name" value="Mannose-1-phosphate guanylyltransferase/mannose-6-phosphate isomerase"/>
    <property type="match status" value="1"/>
</dbReference>
<proteinExistence type="inferred from homology"/>
<protein>
    <recommendedName>
        <fullName evidence="2">mannose-1-phosphate guanylyltransferase</fullName>
        <ecNumber evidence="2">2.7.7.13</ecNumber>
    </recommendedName>
</protein>
<evidence type="ECO:0000256" key="1">
    <source>
        <dbReference type="ARBA" id="ARBA00006115"/>
    </source>
</evidence>
<keyword evidence="4" id="KW-0548">Nucleotidyltransferase</keyword>
<name>A0A0F9S2L7_9ZZZZ</name>
<accession>A0A0F9S2L7</accession>
<evidence type="ECO:0000256" key="6">
    <source>
        <dbReference type="ARBA" id="ARBA00023134"/>
    </source>
</evidence>
<dbReference type="InterPro" id="IPR049577">
    <property type="entry name" value="GMPP_N"/>
</dbReference>
<dbReference type="Pfam" id="PF00483">
    <property type="entry name" value="NTP_transferase"/>
    <property type="match status" value="1"/>
</dbReference>
<evidence type="ECO:0000256" key="7">
    <source>
        <dbReference type="ARBA" id="ARBA00047343"/>
    </source>
</evidence>
<evidence type="ECO:0000256" key="5">
    <source>
        <dbReference type="ARBA" id="ARBA00022741"/>
    </source>
</evidence>
<feature type="domain" description="Mannose-6-phosphate isomerase type II C-terminal" evidence="9">
    <location>
        <begin position="347"/>
        <end position="461"/>
    </location>
</feature>
<evidence type="ECO:0000259" key="10">
    <source>
        <dbReference type="Pfam" id="PF22640"/>
    </source>
</evidence>
<dbReference type="PANTHER" id="PTHR46390:SF1">
    <property type="entry name" value="MANNOSE-1-PHOSPHATE GUANYLYLTRANSFERASE"/>
    <property type="match status" value="1"/>
</dbReference>
<gene>
    <name evidence="11" type="ORF">LCGC14_0571670</name>
</gene>
<dbReference type="CDD" id="cd02509">
    <property type="entry name" value="GDP-M1P_Guanylyltransferase"/>
    <property type="match status" value="1"/>
</dbReference>
<dbReference type="InterPro" id="IPR001538">
    <property type="entry name" value="Man6P_isomerase-2_C"/>
</dbReference>
<dbReference type="EMBL" id="LAZR01000841">
    <property type="protein sequence ID" value="KKN56477.1"/>
    <property type="molecule type" value="Genomic_DNA"/>
</dbReference>
<dbReference type="Pfam" id="PF22640">
    <property type="entry name" value="ManC_GMP_beta-helix"/>
    <property type="match status" value="1"/>
</dbReference>
<keyword evidence="6" id="KW-0342">GTP-binding</keyword>
<dbReference type="InterPro" id="IPR011051">
    <property type="entry name" value="RmlC_Cupin_sf"/>
</dbReference>
<comment type="catalytic activity">
    <reaction evidence="7">
        <text>alpha-D-mannose 1-phosphate + GTP + H(+) = GDP-alpha-D-mannose + diphosphate</text>
        <dbReference type="Rhea" id="RHEA:15229"/>
        <dbReference type="ChEBI" id="CHEBI:15378"/>
        <dbReference type="ChEBI" id="CHEBI:33019"/>
        <dbReference type="ChEBI" id="CHEBI:37565"/>
        <dbReference type="ChEBI" id="CHEBI:57527"/>
        <dbReference type="ChEBI" id="CHEBI:58409"/>
        <dbReference type="EC" id="2.7.7.13"/>
    </reaction>
</comment>
<dbReference type="AlphaFoldDB" id="A0A0F9S2L7"/>
<evidence type="ECO:0000256" key="2">
    <source>
        <dbReference type="ARBA" id="ARBA00012387"/>
    </source>
</evidence>
<evidence type="ECO:0000313" key="11">
    <source>
        <dbReference type="EMBL" id="KKN56477.1"/>
    </source>
</evidence>
<dbReference type="GO" id="GO:0004475">
    <property type="term" value="F:mannose-1-phosphate guanylyltransferase (GTP) activity"/>
    <property type="evidence" value="ECO:0007669"/>
    <property type="project" value="UniProtKB-EC"/>
</dbReference>
<dbReference type="InterPro" id="IPR006375">
    <property type="entry name" value="Man1P_GuaTrfase/Man6P_Isoase"/>
</dbReference>
<evidence type="ECO:0000259" key="9">
    <source>
        <dbReference type="Pfam" id="PF01050"/>
    </source>
</evidence>
<dbReference type="InterPro" id="IPR029044">
    <property type="entry name" value="Nucleotide-diphossugar_trans"/>
</dbReference>
<dbReference type="SUPFAM" id="SSF51182">
    <property type="entry name" value="RmlC-like cupins"/>
    <property type="match status" value="1"/>
</dbReference>
<dbReference type="EC" id="2.7.7.13" evidence="2"/>
<feature type="domain" description="MannoseP isomerase/GMP-like beta-helix" evidence="10">
    <location>
        <begin position="298"/>
        <end position="343"/>
    </location>
</feature>
<dbReference type="InterPro" id="IPR014710">
    <property type="entry name" value="RmlC-like_jellyroll"/>
</dbReference>
<dbReference type="Gene3D" id="2.60.120.10">
    <property type="entry name" value="Jelly Rolls"/>
    <property type="match status" value="1"/>
</dbReference>
<dbReference type="FunFam" id="3.90.550.10:FF:000046">
    <property type="entry name" value="Mannose-1-phosphate guanylyltransferase (GDP)"/>
    <property type="match status" value="1"/>
</dbReference>
<dbReference type="GO" id="GO:0009298">
    <property type="term" value="P:GDP-mannose biosynthetic process"/>
    <property type="evidence" value="ECO:0007669"/>
    <property type="project" value="TreeGrafter"/>
</dbReference>
<dbReference type="InterPro" id="IPR051161">
    <property type="entry name" value="Mannose-6P_isomerase_type2"/>
</dbReference>
<dbReference type="PANTHER" id="PTHR46390">
    <property type="entry name" value="MANNOSE-1-PHOSPHATE GUANYLYLTRANSFERASE"/>
    <property type="match status" value="1"/>
</dbReference>
<comment type="similarity">
    <text evidence="1">Belongs to the mannose-6-phosphate isomerase type 2 family.</text>
</comment>
<dbReference type="CDD" id="cd02213">
    <property type="entry name" value="cupin_PMI_typeII_C"/>
    <property type="match status" value="1"/>
</dbReference>
<dbReference type="InterPro" id="IPR005835">
    <property type="entry name" value="NTP_transferase_dom"/>
</dbReference>
<dbReference type="NCBIfam" id="TIGR01479">
    <property type="entry name" value="GMP_PMI"/>
    <property type="match status" value="1"/>
</dbReference>